<accession>A0A699GP77</accession>
<evidence type="ECO:0000313" key="1">
    <source>
        <dbReference type="EMBL" id="GEV72682.1"/>
    </source>
</evidence>
<organism evidence="1">
    <name type="scientific">Tanacetum cinerariifolium</name>
    <name type="common">Dalmatian daisy</name>
    <name type="synonym">Chrysanthemum cinerariifolium</name>
    <dbReference type="NCBI Taxonomy" id="118510"/>
    <lineage>
        <taxon>Eukaryota</taxon>
        <taxon>Viridiplantae</taxon>
        <taxon>Streptophyta</taxon>
        <taxon>Embryophyta</taxon>
        <taxon>Tracheophyta</taxon>
        <taxon>Spermatophyta</taxon>
        <taxon>Magnoliopsida</taxon>
        <taxon>eudicotyledons</taxon>
        <taxon>Gunneridae</taxon>
        <taxon>Pentapetalae</taxon>
        <taxon>asterids</taxon>
        <taxon>campanulids</taxon>
        <taxon>Asterales</taxon>
        <taxon>Asteraceae</taxon>
        <taxon>Asteroideae</taxon>
        <taxon>Anthemideae</taxon>
        <taxon>Anthemidinae</taxon>
        <taxon>Tanacetum</taxon>
    </lineage>
</organism>
<protein>
    <submittedName>
        <fullName evidence="1">Ribonuclease H-like domain-containing protein</fullName>
    </submittedName>
</protein>
<name>A0A699GP77_TANCI</name>
<gene>
    <name evidence="1" type="ORF">Tci_144659</name>
</gene>
<dbReference type="AlphaFoldDB" id="A0A699GP77"/>
<comment type="caution">
    <text evidence="1">The sequence shown here is derived from an EMBL/GenBank/DDBJ whole genome shotgun (WGS) entry which is preliminary data.</text>
</comment>
<sequence>MKLEDLSIDAYFRKIESISTILLTLGSPIRNDDVVNISLDGEPNKYQHVSDIIIHWDPFLILKMVCSMLTTTKMRLKSRAQATFVDYNSSSPMVLLANPGINTWRFTPSTEKDFLTRWVLIRCDSTGDLYPVTKPSTIPRAFLASQYTWHQLLGHPKK</sequence>
<proteinExistence type="predicted"/>
<reference evidence="1" key="1">
    <citation type="journal article" date="2019" name="Sci. Rep.">
        <title>Draft genome of Tanacetum cinerariifolium, the natural source of mosquito coil.</title>
        <authorList>
            <person name="Yamashiro T."/>
            <person name="Shiraishi A."/>
            <person name="Satake H."/>
            <person name="Nakayama K."/>
        </authorList>
    </citation>
    <scope>NUCLEOTIDE SEQUENCE</scope>
</reference>
<dbReference type="EMBL" id="BKCJ010032323">
    <property type="protein sequence ID" value="GEV72682.1"/>
    <property type="molecule type" value="Genomic_DNA"/>
</dbReference>